<dbReference type="Gene3D" id="3.40.630.20">
    <property type="entry name" value="Peptidase C15, pyroglutamyl peptidase I-like"/>
    <property type="match status" value="1"/>
</dbReference>
<comment type="similarity">
    <text evidence="1">Belongs to the peptidase C15 family.</text>
</comment>
<evidence type="ECO:0000256" key="8">
    <source>
        <dbReference type="ARBA" id="ARBA00031559"/>
    </source>
</evidence>
<keyword evidence="6" id="KW-0788">Thiol protease</keyword>
<organism evidence="9 10">
    <name type="scientific">Hansschlegelia beijingensis</name>
    <dbReference type="NCBI Taxonomy" id="1133344"/>
    <lineage>
        <taxon>Bacteria</taxon>
        <taxon>Pseudomonadati</taxon>
        <taxon>Pseudomonadota</taxon>
        <taxon>Alphaproteobacteria</taxon>
        <taxon>Hyphomicrobiales</taxon>
        <taxon>Methylopilaceae</taxon>
        <taxon>Hansschlegelia</taxon>
    </lineage>
</organism>
<accession>A0A7W6CZL4</accession>
<protein>
    <recommendedName>
        <fullName evidence="2">Pyrrolidone-carboxylate peptidase</fullName>
    </recommendedName>
    <alternativeName>
        <fullName evidence="7">5-oxoprolyl-peptidase</fullName>
    </alternativeName>
    <alternativeName>
        <fullName evidence="8">Pyroglutamyl-peptidase I</fullName>
    </alternativeName>
</protein>
<evidence type="ECO:0000313" key="9">
    <source>
        <dbReference type="EMBL" id="MBB3974003.1"/>
    </source>
</evidence>
<dbReference type="Pfam" id="PF01470">
    <property type="entry name" value="Peptidase_C15"/>
    <property type="match status" value="1"/>
</dbReference>
<evidence type="ECO:0000256" key="5">
    <source>
        <dbReference type="ARBA" id="ARBA00022801"/>
    </source>
</evidence>
<dbReference type="SUPFAM" id="SSF53182">
    <property type="entry name" value="Pyrrolidone carboxyl peptidase (pyroglutamate aminopeptidase)"/>
    <property type="match status" value="1"/>
</dbReference>
<proteinExistence type="inferred from homology"/>
<dbReference type="Proteomes" id="UP000528964">
    <property type="component" value="Unassembled WGS sequence"/>
</dbReference>
<dbReference type="AlphaFoldDB" id="A0A7W6CZL4"/>
<dbReference type="PANTHER" id="PTHR23402">
    <property type="entry name" value="PROTEASE FAMILY C15 PYROGLUTAMYL-PEPTIDASE I-RELATED"/>
    <property type="match status" value="1"/>
</dbReference>
<dbReference type="PIRSF" id="PIRSF015592">
    <property type="entry name" value="Prld-crbxl_pptds"/>
    <property type="match status" value="1"/>
</dbReference>
<evidence type="ECO:0000256" key="4">
    <source>
        <dbReference type="ARBA" id="ARBA00022670"/>
    </source>
</evidence>
<evidence type="ECO:0000256" key="1">
    <source>
        <dbReference type="ARBA" id="ARBA00006641"/>
    </source>
</evidence>
<evidence type="ECO:0000313" key="10">
    <source>
        <dbReference type="Proteomes" id="UP000528964"/>
    </source>
</evidence>
<reference evidence="9 10" key="1">
    <citation type="submission" date="2020-08" db="EMBL/GenBank/DDBJ databases">
        <title>Genomic Encyclopedia of Type Strains, Phase IV (KMG-IV): sequencing the most valuable type-strain genomes for metagenomic binning, comparative biology and taxonomic classification.</title>
        <authorList>
            <person name="Goeker M."/>
        </authorList>
    </citation>
    <scope>NUCLEOTIDE SEQUENCE [LARGE SCALE GENOMIC DNA]</scope>
    <source>
        <strain evidence="9 10">DSM 25481</strain>
    </source>
</reference>
<dbReference type="RefSeq" id="WP_183395863.1">
    <property type="nucleotide sequence ID" value="NZ_JACIDR010000004.1"/>
</dbReference>
<dbReference type="PRINTS" id="PR00706">
    <property type="entry name" value="PYROGLUPTASE"/>
</dbReference>
<evidence type="ECO:0000256" key="7">
    <source>
        <dbReference type="ARBA" id="ARBA00030836"/>
    </source>
</evidence>
<dbReference type="InterPro" id="IPR036440">
    <property type="entry name" value="Peptidase_C15-like_sf"/>
</dbReference>
<evidence type="ECO:0000256" key="3">
    <source>
        <dbReference type="ARBA" id="ARBA00022490"/>
    </source>
</evidence>
<keyword evidence="10" id="KW-1185">Reference proteome</keyword>
<dbReference type="GO" id="GO:0016920">
    <property type="term" value="F:pyroglutamyl-peptidase activity"/>
    <property type="evidence" value="ECO:0007669"/>
    <property type="project" value="InterPro"/>
</dbReference>
<keyword evidence="5 9" id="KW-0378">Hydrolase</keyword>
<gene>
    <name evidence="9" type="ORF">GGR24_002680</name>
</gene>
<dbReference type="GO" id="GO:0005829">
    <property type="term" value="C:cytosol"/>
    <property type="evidence" value="ECO:0007669"/>
    <property type="project" value="InterPro"/>
</dbReference>
<dbReference type="PANTHER" id="PTHR23402:SF1">
    <property type="entry name" value="PYROGLUTAMYL-PEPTIDASE I"/>
    <property type="match status" value="1"/>
</dbReference>
<dbReference type="EMBL" id="JACIDR010000004">
    <property type="protein sequence ID" value="MBB3974003.1"/>
    <property type="molecule type" value="Genomic_DNA"/>
</dbReference>
<keyword evidence="3" id="KW-0963">Cytoplasm</keyword>
<sequence>MSLLITGFGRFMGGPNCSEILLSALAADRAGLEGIWGGPVALELLPVDVEAAPPALARALQAARPTHVLLMGQAGGREAICLERVARNLIDLRVPDAAGRLGPIGPVDPAGPGQRLSTWPDLEGAISAARAEGVRAELSDQAGAHLCNQMLYLALEAAEQAAGRPFVATFLHLPLLPEQFAAGIPAAHGAPASITLDDMMRATRAILRHTREAAV</sequence>
<name>A0A7W6CZL4_9HYPH</name>
<comment type="caution">
    <text evidence="9">The sequence shown here is derived from an EMBL/GenBank/DDBJ whole genome shotgun (WGS) entry which is preliminary data.</text>
</comment>
<dbReference type="InterPro" id="IPR016125">
    <property type="entry name" value="Peptidase_C15-like"/>
</dbReference>
<keyword evidence="4" id="KW-0645">Protease</keyword>
<evidence type="ECO:0000256" key="6">
    <source>
        <dbReference type="ARBA" id="ARBA00022807"/>
    </source>
</evidence>
<dbReference type="GO" id="GO:0006508">
    <property type="term" value="P:proteolysis"/>
    <property type="evidence" value="ECO:0007669"/>
    <property type="project" value="UniProtKB-KW"/>
</dbReference>
<evidence type="ECO:0000256" key="2">
    <source>
        <dbReference type="ARBA" id="ARBA00019191"/>
    </source>
</evidence>
<dbReference type="InterPro" id="IPR000816">
    <property type="entry name" value="Peptidase_C15"/>
</dbReference>